<evidence type="ECO:0000256" key="12">
    <source>
        <dbReference type="SAM" id="Phobius"/>
    </source>
</evidence>
<keyword evidence="3" id="KW-0645">Protease</keyword>
<feature type="active site" evidence="10">
    <location>
        <position position="405"/>
    </location>
</feature>
<keyword evidence="12" id="KW-0812">Transmembrane</keyword>
<dbReference type="InterPro" id="IPR050439">
    <property type="entry name" value="ADAMTS_ADAMTS-like"/>
</dbReference>
<dbReference type="InterPro" id="IPR000884">
    <property type="entry name" value="TSP1_rpt"/>
</dbReference>
<organism evidence="14 15">
    <name type="scientific">Strongyloides venezuelensis</name>
    <name type="common">Threadworm</name>
    <dbReference type="NCBI Taxonomy" id="75913"/>
    <lineage>
        <taxon>Eukaryota</taxon>
        <taxon>Metazoa</taxon>
        <taxon>Ecdysozoa</taxon>
        <taxon>Nematoda</taxon>
        <taxon>Chromadorea</taxon>
        <taxon>Rhabditida</taxon>
        <taxon>Tylenchina</taxon>
        <taxon>Panagrolaimomorpha</taxon>
        <taxon>Strongyloidoidea</taxon>
        <taxon>Strongyloididae</taxon>
        <taxon>Strongyloides</taxon>
    </lineage>
</organism>
<dbReference type="PANTHER" id="PTHR13723">
    <property type="entry name" value="ADAMTS A DISINTEGRIN AND METALLOPROTEASE WITH THROMBOSPONDIN MOTIFS PROTEASE"/>
    <property type="match status" value="1"/>
</dbReference>
<accession>A0A0K0FY65</accession>
<dbReference type="Gene3D" id="3.40.1620.60">
    <property type="match status" value="1"/>
</dbReference>
<dbReference type="Pfam" id="PF00090">
    <property type="entry name" value="TSP_1"/>
    <property type="match status" value="7"/>
</dbReference>
<feature type="compositionally biased region" description="Basic residues" evidence="11">
    <location>
        <begin position="797"/>
        <end position="818"/>
    </location>
</feature>
<sequence length="1353" mass="154046">MYLLSKFLDIYFVMKNKFYKFPNILCGIKWFLYLSYLINISNGFHHKLTKRELLNTFGVENHNDTPEYLFIKAEKSIDQIGNKIIKFNAWNDTFLIKLKPNYNIIGKDITTVIRDGNNTSKVKFDFDDCHYQGEVTSHGVNAAISDCSENLLGTIAMKDHFLIIQTIPRRIKNIQDKRHIIFKRSAALIPEQVILDIEEKKIKMINDSLSINKVEEFCDVDSKNLVINYTLPPEAKIDSLFIFPQMDPMTLEIALFLDSELYNYFKREFSLEPEKHLMDFSLALINNVHLLYQQPTLSPNLEIVIVHFELWKSQPNGLETFIHRNGQAQTLLDAFCRYQSRINPGTDLTDNGHWDHGVMLTGYDIYHTTKSVAGVAPVGRMCDDVFSCSLVEGLHLGRSFVLAHEMGHSFGMVHDGVQNDCHKSSYLMSSVNGAGKTTWSECSSREFTAFLRQLDDSGRGNCLRDPSISISKADHLKDGRLPGQRFTLDQQCSYFWGTDYQVEIPNGRRLEDICRILWCGNNGSTISTAHPALEGSWCGDKKWCHHGKCTKWKFDSDEPTTINGEWSSWFSKESSCPITPCQIKDSISVRSQIRTCNNPAPNNGGSACKGNSIRGIICGSSKCTGLTQQQYGDKLCSALKNDKTKPDRQLSGKSFLHHQQPCKVWCHLKDSELIRNKGQFPNGSPCGDGKYCVGGSCLRVSCNNTMLTNNEDDCENNLLDKMDASKIWGQWSSWSNCSVDCGTSGVQKRTRECVVSFKVNINKKKIQKPKVDIKKQAISFFDFFKPKPANNKNNKNNTKKVGPKKGKKGKNNKAKKGGKLKNQIMGNEDLNCFGNSLEIRPCNPKPPSCIILGTWEQWSPCDNGEQIRKRKCLSGDNCNKEEMENKRECSLVKEWSSWLPCSVSCGIGFQVRERLCNGVACKDPQKQAKTCNIQDCISAKKEEYQLSEWSEFSECSMTCGEGLKTRVRNCMKGKCPISLKYTETVTCNVESCDNKWGEWKEWGECDSICGEGKQKRTRSCQADFVFLCSGESFEERICFGEPCLMRSSLTLKNIDLPTWSEWSSYSECSCYTQTQYKRRYCQILDPSLQGFCVGPITETRSCQPVNCRPINGGWGEWSEFSECSKKCGTSIGHQIRNRMCSNPLPANKGAYCSGYSFDQRPCRGDIEKCADYPIDGEWSEWSEFRECIDCKYTSRTRYCNNPAPKNNGKSCKGKDYEMKTCSCNDDLNTHVEGSGNDNSWSDWSEWNNSSNCLRERFRICSGSCKEEAYQKIDECYDEKDKYNEWSEWSNCQITNCSSLSSTRTRSRNCVTSCGEYYKFEEELCNQKFQVKGMNKFYKLKSCSNFVKNLLASF</sequence>
<protein>
    <submittedName>
        <fullName evidence="15">ADT-1 (inferred by orthology to a C. elegans protein)</fullName>
    </submittedName>
</protein>
<keyword evidence="12" id="KW-0472">Membrane</keyword>
<dbReference type="InterPro" id="IPR001590">
    <property type="entry name" value="Peptidase_M12B"/>
</dbReference>
<feature type="binding site" evidence="10">
    <location>
        <position position="408"/>
    </location>
    <ligand>
        <name>Zn(2+)</name>
        <dbReference type="ChEBI" id="CHEBI:29105"/>
        <note>catalytic</note>
    </ligand>
</feature>
<dbReference type="InterPro" id="IPR057401">
    <property type="entry name" value="Adt-1/2-like_dom"/>
</dbReference>
<dbReference type="GO" id="GO:0030198">
    <property type="term" value="P:extracellular matrix organization"/>
    <property type="evidence" value="ECO:0007669"/>
    <property type="project" value="TreeGrafter"/>
</dbReference>
<dbReference type="PROSITE" id="PS50092">
    <property type="entry name" value="TSP1"/>
    <property type="match status" value="7"/>
</dbReference>
<reference evidence="15" key="2">
    <citation type="submission" date="2015-08" db="UniProtKB">
        <authorList>
            <consortium name="WormBaseParasite"/>
        </authorList>
    </citation>
    <scope>IDENTIFICATION</scope>
</reference>
<feature type="region of interest" description="Disordered" evidence="11">
    <location>
        <begin position="786"/>
        <end position="818"/>
    </location>
</feature>
<keyword evidence="9" id="KW-0325">Glycoprotein</keyword>
<keyword evidence="2" id="KW-0964">Secreted</keyword>
<evidence type="ECO:0000259" key="13">
    <source>
        <dbReference type="PROSITE" id="PS50215"/>
    </source>
</evidence>
<keyword evidence="6 10" id="KW-0862">Zinc</keyword>
<dbReference type="SUPFAM" id="SSF55486">
    <property type="entry name" value="Metalloproteases ('zincins'), catalytic domain"/>
    <property type="match status" value="1"/>
</dbReference>
<dbReference type="InterPro" id="IPR024079">
    <property type="entry name" value="MetalloPept_cat_dom_sf"/>
</dbReference>
<dbReference type="PANTHER" id="PTHR13723:SF315">
    <property type="entry name" value="NO LONG NERVE CORD, ISOFORM C"/>
    <property type="match status" value="1"/>
</dbReference>
<evidence type="ECO:0000313" key="14">
    <source>
        <dbReference type="Proteomes" id="UP000035680"/>
    </source>
</evidence>
<feature type="binding site" evidence="10">
    <location>
        <position position="404"/>
    </location>
    <ligand>
        <name>Zn(2+)</name>
        <dbReference type="ChEBI" id="CHEBI:29105"/>
        <note>catalytic</note>
    </ligand>
</feature>
<evidence type="ECO:0000256" key="9">
    <source>
        <dbReference type="ARBA" id="ARBA00023180"/>
    </source>
</evidence>
<dbReference type="GO" id="GO:0005576">
    <property type="term" value="C:extracellular region"/>
    <property type="evidence" value="ECO:0007669"/>
    <property type="project" value="UniProtKB-SubCell"/>
</dbReference>
<dbReference type="SMART" id="SM00209">
    <property type="entry name" value="TSP1"/>
    <property type="match status" value="10"/>
</dbReference>
<dbReference type="Pfam" id="PF01421">
    <property type="entry name" value="Reprolysin"/>
    <property type="match status" value="1"/>
</dbReference>
<dbReference type="GO" id="GO:0031012">
    <property type="term" value="C:extracellular matrix"/>
    <property type="evidence" value="ECO:0007669"/>
    <property type="project" value="TreeGrafter"/>
</dbReference>
<dbReference type="GO" id="GO:0046872">
    <property type="term" value="F:metal ion binding"/>
    <property type="evidence" value="ECO:0007669"/>
    <property type="project" value="UniProtKB-KW"/>
</dbReference>
<evidence type="ECO:0000256" key="8">
    <source>
        <dbReference type="ARBA" id="ARBA00023157"/>
    </source>
</evidence>
<reference evidence="14" key="1">
    <citation type="submission" date="2014-07" db="EMBL/GenBank/DDBJ databases">
        <authorList>
            <person name="Martin A.A"/>
            <person name="De Silva N."/>
        </authorList>
    </citation>
    <scope>NUCLEOTIDE SEQUENCE</scope>
</reference>
<evidence type="ECO:0000256" key="2">
    <source>
        <dbReference type="ARBA" id="ARBA00022525"/>
    </source>
</evidence>
<evidence type="ECO:0000256" key="4">
    <source>
        <dbReference type="ARBA" id="ARBA00022723"/>
    </source>
</evidence>
<comment type="caution">
    <text evidence="10">Lacks conserved residue(s) required for the propagation of feature annotation.</text>
</comment>
<feature type="binding site" evidence="10">
    <location>
        <position position="414"/>
    </location>
    <ligand>
        <name>Zn(2+)</name>
        <dbReference type="ChEBI" id="CHEBI:29105"/>
        <note>catalytic</note>
    </ligand>
</feature>
<proteinExistence type="predicted"/>
<keyword evidence="7" id="KW-0482">Metalloprotease</keyword>
<evidence type="ECO:0000256" key="11">
    <source>
        <dbReference type="SAM" id="MobiDB-lite"/>
    </source>
</evidence>
<dbReference type="PROSITE" id="PS50215">
    <property type="entry name" value="ADAM_MEPRO"/>
    <property type="match status" value="1"/>
</dbReference>
<feature type="compositionally biased region" description="Low complexity" evidence="11">
    <location>
        <begin position="786"/>
        <end position="796"/>
    </location>
</feature>
<feature type="domain" description="Peptidase M12B" evidence="13">
    <location>
        <begin position="249"/>
        <end position="453"/>
    </location>
</feature>
<evidence type="ECO:0000313" key="15">
    <source>
        <dbReference type="WBParaSite" id="SVE_1739100.1"/>
    </source>
</evidence>
<comment type="subcellular location">
    <subcellularLocation>
        <location evidence="1">Secreted</location>
    </subcellularLocation>
</comment>
<dbReference type="SUPFAM" id="SSF82895">
    <property type="entry name" value="TSP-1 type 1 repeat"/>
    <property type="match status" value="7"/>
</dbReference>
<keyword evidence="5" id="KW-0378">Hydrolase</keyword>
<dbReference type="Pfam" id="PF25379">
    <property type="entry name" value="Adt-1"/>
    <property type="match status" value="1"/>
</dbReference>
<dbReference type="WBParaSite" id="SVE_1739100.1">
    <property type="protein sequence ID" value="SVE_1739100.1"/>
    <property type="gene ID" value="SVE_1739100"/>
</dbReference>
<dbReference type="InterPro" id="IPR041645">
    <property type="entry name" value="ADAMTS_CR_2"/>
</dbReference>
<dbReference type="Proteomes" id="UP000035680">
    <property type="component" value="Unassembled WGS sequence"/>
</dbReference>
<evidence type="ECO:0000256" key="6">
    <source>
        <dbReference type="ARBA" id="ARBA00022833"/>
    </source>
</evidence>
<dbReference type="InterPro" id="IPR036383">
    <property type="entry name" value="TSP1_rpt_sf"/>
</dbReference>
<keyword evidence="8" id="KW-1015">Disulfide bond</keyword>
<feature type="transmembrane region" description="Helical" evidence="12">
    <location>
        <begin position="21"/>
        <end position="38"/>
    </location>
</feature>
<dbReference type="Pfam" id="PF17771">
    <property type="entry name" value="ADAMTS_CR_2"/>
    <property type="match status" value="1"/>
</dbReference>
<dbReference type="GO" id="GO:0004222">
    <property type="term" value="F:metalloendopeptidase activity"/>
    <property type="evidence" value="ECO:0007669"/>
    <property type="project" value="InterPro"/>
</dbReference>
<keyword evidence="14" id="KW-1185">Reference proteome</keyword>
<dbReference type="CDD" id="cd04273">
    <property type="entry name" value="ZnMc_ADAMTS_like"/>
    <property type="match status" value="1"/>
</dbReference>
<evidence type="ECO:0000256" key="7">
    <source>
        <dbReference type="ARBA" id="ARBA00023049"/>
    </source>
</evidence>
<dbReference type="Gene3D" id="2.20.100.10">
    <property type="entry name" value="Thrombospondin type-1 (TSP1) repeat"/>
    <property type="match status" value="7"/>
</dbReference>
<dbReference type="STRING" id="75913.A0A0K0FY65"/>
<evidence type="ECO:0000256" key="3">
    <source>
        <dbReference type="ARBA" id="ARBA00022670"/>
    </source>
</evidence>
<evidence type="ECO:0000256" key="1">
    <source>
        <dbReference type="ARBA" id="ARBA00004613"/>
    </source>
</evidence>
<dbReference type="GO" id="GO:0006508">
    <property type="term" value="P:proteolysis"/>
    <property type="evidence" value="ECO:0007669"/>
    <property type="project" value="UniProtKB-KW"/>
</dbReference>
<dbReference type="FunFam" id="2.20.100.10:FF:000001">
    <property type="entry name" value="semaphorin-5A isoform X1"/>
    <property type="match status" value="1"/>
</dbReference>
<evidence type="ECO:0000256" key="10">
    <source>
        <dbReference type="PROSITE-ProRule" id="PRU00276"/>
    </source>
</evidence>
<evidence type="ECO:0000256" key="5">
    <source>
        <dbReference type="ARBA" id="ARBA00022801"/>
    </source>
</evidence>
<name>A0A0K0FY65_STRVS</name>
<dbReference type="Gene3D" id="3.40.390.10">
    <property type="entry name" value="Collagenase (Catalytic Domain)"/>
    <property type="match status" value="1"/>
</dbReference>
<keyword evidence="4 10" id="KW-0479">Metal-binding</keyword>
<keyword evidence="12" id="KW-1133">Transmembrane helix</keyword>